<feature type="transmembrane region" description="Helical" evidence="2">
    <location>
        <begin position="114"/>
        <end position="138"/>
    </location>
</feature>
<keyword evidence="2" id="KW-1133">Transmembrane helix</keyword>
<keyword evidence="2" id="KW-0812">Transmembrane</keyword>
<gene>
    <name evidence="3" type="ORF">RCOM_2115030</name>
</gene>
<feature type="region of interest" description="Disordered" evidence="1">
    <location>
        <begin position="66"/>
        <end position="99"/>
    </location>
</feature>
<organism evidence="3 4">
    <name type="scientific">Ricinus communis</name>
    <name type="common">Castor bean</name>
    <dbReference type="NCBI Taxonomy" id="3988"/>
    <lineage>
        <taxon>Eukaryota</taxon>
        <taxon>Viridiplantae</taxon>
        <taxon>Streptophyta</taxon>
        <taxon>Embryophyta</taxon>
        <taxon>Tracheophyta</taxon>
        <taxon>Spermatophyta</taxon>
        <taxon>Magnoliopsida</taxon>
        <taxon>eudicotyledons</taxon>
        <taxon>Gunneridae</taxon>
        <taxon>Pentapetalae</taxon>
        <taxon>rosids</taxon>
        <taxon>fabids</taxon>
        <taxon>Malpighiales</taxon>
        <taxon>Euphorbiaceae</taxon>
        <taxon>Acalyphoideae</taxon>
        <taxon>Acalypheae</taxon>
        <taxon>Ricinus</taxon>
    </lineage>
</organism>
<evidence type="ECO:0000313" key="4">
    <source>
        <dbReference type="Proteomes" id="UP000008311"/>
    </source>
</evidence>
<sequence length="145" mass="14325">MGAADQRAIHAEAGLAPAMAAGHAGVPGERQRTLHAGRRSRACHAGVARPVAGRAGFLGCGIAEAGAGQRRPGRTPARQRRAGRQRCAGSGQRCAAPPDRAVGRAVAGRGRAGLYGVAAGAAITFSTASVIAWAAVLIDGSGTGA</sequence>
<feature type="compositionally biased region" description="Basic residues" evidence="1">
    <location>
        <begin position="71"/>
        <end position="84"/>
    </location>
</feature>
<dbReference type="InParanoid" id="B9TPE1"/>
<keyword evidence="2" id="KW-0472">Membrane</keyword>
<accession>B9TPE1</accession>
<evidence type="ECO:0000256" key="1">
    <source>
        <dbReference type="SAM" id="MobiDB-lite"/>
    </source>
</evidence>
<keyword evidence="4" id="KW-1185">Reference proteome</keyword>
<evidence type="ECO:0000256" key="2">
    <source>
        <dbReference type="SAM" id="Phobius"/>
    </source>
</evidence>
<dbReference type="Proteomes" id="UP000008311">
    <property type="component" value="Unassembled WGS sequence"/>
</dbReference>
<name>B9TPE1_RICCO</name>
<protein>
    <submittedName>
        <fullName evidence="3">Uncharacterized protein</fullName>
    </submittedName>
</protein>
<evidence type="ECO:0000313" key="3">
    <source>
        <dbReference type="EMBL" id="EEF22273.1"/>
    </source>
</evidence>
<proteinExistence type="predicted"/>
<dbReference type="AlphaFoldDB" id="B9TPE1"/>
<reference evidence="4" key="1">
    <citation type="journal article" date="2010" name="Nat. Biotechnol.">
        <title>Draft genome sequence of the oilseed species Ricinus communis.</title>
        <authorList>
            <person name="Chan A.P."/>
            <person name="Crabtree J."/>
            <person name="Zhao Q."/>
            <person name="Lorenzi H."/>
            <person name="Orvis J."/>
            <person name="Puiu D."/>
            <person name="Melake-Berhan A."/>
            <person name="Jones K.M."/>
            <person name="Redman J."/>
            <person name="Chen G."/>
            <person name="Cahoon E.B."/>
            <person name="Gedil M."/>
            <person name="Stanke M."/>
            <person name="Haas B.J."/>
            <person name="Wortman J.R."/>
            <person name="Fraser-Liggett C.M."/>
            <person name="Ravel J."/>
            <person name="Rabinowicz P.D."/>
        </authorList>
    </citation>
    <scope>NUCLEOTIDE SEQUENCE [LARGE SCALE GENOMIC DNA]</scope>
    <source>
        <strain evidence="4">cv. Hale</strain>
    </source>
</reference>
<dbReference type="EMBL" id="EQ995443">
    <property type="protein sequence ID" value="EEF22273.1"/>
    <property type="molecule type" value="Genomic_DNA"/>
</dbReference>